<gene>
    <name evidence="2" type="ORF">JJQ90_20380</name>
</gene>
<evidence type="ECO:0000313" key="3">
    <source>
        <dbReference type="Proteomes" id="UP000689967"/>
    </source>
</evidence>
<feature type="domain" description="Calcineurin-like phosphoesterase" evidence="1">
    <location>
        <begin position="6"/>
        <end position="197"/>
    </location>
</feature>
<dbReference type="EMBL" id="JAERQM010000006">
    <property type="protein sequence ID" value="MBU8546092.1"/>
    <property type="molecule type" value="Genomic_DNA"/>
</dbReference>
<name>A0ABS6HBI5_9PROT</name>
<dbReference type="RefSeq" id="WP_216878097.1">
    <property type="nucleotide sequence ID" value="NZ_JAERQM010000006.1"/>
</dbReference>
<protein>
    <submittedName>
        <fullName evidence="2">Metallophosphoesterase</fullName>
    </submittedName>
</protein>
<keyword evidence="3" id="KW-1185">Reference proteome</keyword>
<reference evidence="2 3" key="1">
    <citation type="submission" date="2021-01" db="EMBL/GenBank/DDBJ databases">
        <title>Roseomonas sp. nov, a bacterium isolated from an oil production mixture in Yumen Oilfield.</title>
        <authorList>
            <person name="Wu D."/>
        </authorList>
    </citation>
    <scope>NUCLEOTIDE SEQUENCE [LARGE SCALE GENOMIC DNA]</scope>
    <source>
        <strain evidence="2 3">ROY-5-3</strain>
    </source>
</reference>
<evidence type="ECO:0000259" key="1">
    <source>
        <dbReference type="Pfam" id="PF00149"/>
    </source>
</evidence>
<dbReference type="InterPro" id="IPR004843">
    <property type="entry name" value="Calcineurin-like_PHP"/>
</dbReference>
<proteinExistence type="predicted"/>
<evidence type="ECO:0000313" key="2">
    <source>
        <dbReference type="EMBL" id="MBU8546092.1"/>
    </source>
</evidence>
<accession>A0ABS6HBI5</accession>
<dbReference type="Pfam" id="PF00149">
    <property type="entry name" value="Metallophos"/>
    <property type="match status" value="1"/>
</dbReference>
<organism evidence="2 3">
    <name type="scientific">Falsiroseomonas oleicola</name>
    <dbReference type="NCBI Taxonomy" id="2801474"/>
    <lineage>
        <taxon>Bacteria</taxon>
        <taxon>Pseudomonadati</taxon>
        <taxon>Pseudomonadota</taxon>
        <taxon>Alphaproteobacteria</taxon>
        <taxon>Acetobacterales</taxon>
        <taxon>Roseomonadaceae</taxon>
        <taxon>Falsiroseomonas</taxon>
    </lineage>
</organism>
<sequence>MSNPGPLLAYGDPHGDFVPLFRAVKEHSPSAVLIVGDFDPPAPLRVVLAPLLEAGIDVRWIPGNHEGDSQEWYDRTFGDMPERSLHGRSATLAGVRVVGLGGVFRERVWWPRNNAAAEPRYRTRVEARRAHGERKTPPLRQAITIFPEDWERAATNGGDILVCHEAPTSHPYGFAAIDALARRVRVRLVIHGHHHRPHEGRIEWPGGGCAVRGLGRAEPWIVELPSPQK</sequence>
<comment type="caution">
    <text evidence="2">The sequence shown here is derived from an EMBL/GenBank/DDBJ whole genome shotgun (WGS) entry which is preliminary data.</text>
</comment>
<dbReference type="CDD" id="cd00838">
    <property type="entry name" value="MPP_superfamily"/>
    <property type="match status" value="2"/>
</dbReference>
<dbReference type="Proteomes" id="UP000689967">
    <property type="component" value="Unassembled WGS sequence"/>
</dbReference>